<sequence>MILNSFEFPRQQQENDENKKPEVGQFKASQKLVDQKKSASSSNDSSSKQQPAPQNPNQSSQSGSFLGLGLGKYRPTMVFETLAADLLNSFLGDFVDNLDASQLNIGIWGGDVQLNNLEIKKSALDELDLPLKLKYGFLDKLVLKIPWKNLYTEPVLANIDGLYIIAVPNKGVKIERI</sequence>
<evidence type="ECO:0000259" key="4">
    <source>
        <dbReference type="Pfam" id="PF12624"/>
    </source>
</evidence>
<feature type="region of interest" description="Disordered" evidence="3">
    <location>
        <begin position="1"/>
        <end position="62"/>
    </location>
</feature>
<reference evidence="6" key="1">
    <citation type="submission" date="2022-11" db="UniProtKB">
        <authorList>
            <consortium name="WormBaseParasite"/>
        </authorList>
    </citation>
    <scope>IDENTIFICATION</scope>
</reference>
<dbReference type="InterPro" id="IPR026847">
    <property type="entry name" value="VPS13"/>
</dbReference>
<feature type="domain" description="Chorein N-terminal" evidence="4">
    <location>
        <begin position="78"/>
        <end position="175"/>
    </location>
</feature>
<accession>A0A914PG75</accession>
<dbReference type="PANTHER" id="PTHR16166:SF93">
    <property type="entry name" value="INTERMEMBRANE LIPID TRANSFER PROTEIN VPS13"/>
    <property type="match status" value="1"/>
</dbReference>
<proteinExistence type="inferred from homology"/>
<dbReference type="PANTHER" id="PTHR16166">
    <property type="entry name" value="VACUOLAR PROTEIN SORTING-ASSOCIATED PROTEIN VPS13"/>
    <property type="match status" value="1"/>
</dbReference>
<evidence type="ECO:0000313" key="6">
    <source>
        <dbReference type="WBParaSite" id="PDA_v2.g16757.t1"/>
    </source>
</evidence>
<dbReference type="Proteomes" id="UP000887578">
    <property type="component" value="Unplaced"/>
</dbReference>
<dbReference type="InterPro" id="IPR026854">
    <property type="entry name" value="VPS13_N"/>
</dbReference>
<name>A0A914PG75_9BILA</name>
<feature type="compositionally biased region" description="Low complexity" evidence="3">
    <location>
        <begin position="38"/>
        <end position="62"/>
    </location>
</feature>
<keyword evidence="2" id="KW-0813">Transport</keyword>
<dbReference type="Pfam" id="PF12624">
    <property type="entry name" value="VPS13_N"/>
    <property type="match status" value="1"/>
</dbReference>
<evidence type="ECO:0000256" key="1">
    <source>
        <dbReference type="ARBA" id="ARBA00006545"/>
    </source>
</evidence>
<evidence type="ECO:0000256" key="3">
    <source>
        <dbReference type="SAM" id="MobiDB-lite"/>
    </source>
</evidence>
<comment type="similarity">
    <text evidence="1">Belongs to the VPS13 family.</text>
</comment>
<evidence type="ECO:0000256" key="2">
    <source>
        <dbReference type="ARBA" id="ARBA00022448"/>
    </source>
</evidence>
<dbReference type="AlphaFoldDB" id="A0A914PG75"/>
<keyword evidence="5" id="KW-1185">Reference proteome</keyword>
<protein>
    <submittedName>
        <fullName evidence="6">Chorein N-terminal domain-containing protein</fullName>
    </submittedName>
</protein>
<dbReference type="WBParaSite" id="PDA_v2.g16757.t1">
    <property type="protein sequence ID" value="PDA_v2.g16757.t1"/>
    <property type="gene ID" value="PDA_v2.g16757"/>
</dbReference>
<dbReference type="GO" id="GO:0045053">
    <property type="term" value="P:protein retention in Golgi apparatus"/>
    <property type="evidence" value="ECO:0007669"/>
    <property type="project" value="TreeGrafter"/>
</dbReference>
<evidence type="ECO:0000313" key="5">
    <source>
        <dbReference type="Proteomes" id="UP000887578"/>
    </source>
</evidence>
<organism evidence="5 6">
    <name type="scientific">Panagrolaimus davidi</name>
    <dbReference type="NCBI Taxonomy" id="227884"/>
    <lineage>
        <taxon>Eukaryota</taxon>
        <taxon>Metazoa</taxon>
        <taxon>Ecdysozoa</taxon>
        <taxon>Nematoda</taxon>
        <taxon>Chromadorea</taxon>
        <taxon>Rhabditida</taxon>
        <taxon>Tylenchina</taxon>
        <taxon>Panagrolaimomorpha</taxon>
        <taxon>Panagrolaimoidea</taxon>
        <taxon>Panagrolaimidae</taxon>
        <taxon>Panagrolaimus</taxon>
    </lineage>
</organism>
<dbReference type="GO" id="GO:0006623">
    <property type="term" value="P:protein targeting to vacuole"/>
    <property type="evidence" value="ECO:0007669"/>
    <property type="project" value="TreeGrafter"/>
</dbReference>